<proteinExistence type="predicted"/>
<evidence type="ECO:0000313" key="1">
    <source>
        <dbReference type="EMBL" id="SDU96181.1"/>
    </source>
</evidence>
<sequence length="31" mass="3296">MTDAGQYGTIHAAPARSITQPSTTANARLFF</sequence>
<reference evidence="2" key="1">
    <citation type="submission" date="2016-10" db="EMBL/GenBank/DDBJ databases">
        <authorList>
            <person name="Varghese N."/>
            <person name="Submissions S."/>
        </authorList>
    </citation>
    <scope>NUCLEOTIDE SEQUENCE [LARGE SCALE GENOMIC DNA]</scope>
    <source>
        <strain evidence="2">LMG 2223</strain>
    </source>
</reference>
<evidence type="ECO:0000313" key="2">
    <source>
        <dbReference type="Proteomes" id="UP000198600"/>
    </source>
</evidence>
<name>A0A1H2MTC4_9PSED</name>
<dbReference type="STRING" id="46679.SAMN05216202_2301"/>
<dbReference type="EMBL" id="LT629802">
    <property type="protein sequence ID" value="SDU96181.1"/>
    <property type="molecule type" value="Genomic_DNA"/>
</dbReference>
<gene>
    <name evidence="1" type="ORF">SAMN05216202_2301</name>
</gene>
<keyword evidence="2" id="KW-1185">Reference proteome</keyword>
<organism evidence="1 2">
    <name type="scientific">Pseudomonas mucidolens</name>
    <dbReference type="NCBI Taxonomy" id="46679"/>
    <lineage>
        <taxon>Bacteria</taxon>
        <taxon>Pseudomonadati</taxon>
        <taxon>Pseudomonadota</taxon>
        <taxon>Gammaproteobacteria</taxon>
        <taxon>Pseudomonadales</taxon>
        <taxon>Pseudomonadaceae</taxon>
        <taxon>Pseudomonas</taxon>
    </lineage>
</organism>
<dbReference type="Proteomes" id="UP000198600">
    <property type="component" value="Chromosome I"/>
</dbReference>
<dbReference type="AlphaFoldDB" id="A0A1H2MTC4"/>
<protein>
    <submittedName>
        <fullName evidence="1">Uncharacterized protein</fullName>
    </submittedName>
</protein>
<accession>A0A1H2MTC4</accession>